<evidence type="ECO:0000256" key="11">
    <source>
        <dbReference type="SAM" id="Phobius"/>
    </source>
</evidence>
<evidence type="ECO:0000256" key="10">
    <source>
        <dbReference type="SAM" id="MobiDB-lite"/>
    </source>
</evidence>
<dbReference type="InterPro" id="IPR006187">
    <property type="entry name" value="Claudin"/>
</dbReference>
<reference evidence="12 13" key="1">
    <citation type="journal article" date="2022" name="Gigascience">
        <title>A chromosome-level genome assembly and annotation of the desert horned lizard, Phrynosoma platyrhinos, provides insight into chromosomal rearrangements among reptiles.</title>
        <authorList>
            <person name="Koochekian N."/>
            <person name="Ascanio A."/>
            <person name="Farleigh K."/>
            <person name="Card D.C."/>
            <person name="Schield D.R."/>
            <person name="Castoe T.A."/>
            <person name="Jezkova T."/>
        </authorList>
    </citation>
    <scope>NUCLEOTIDE SEQUENCE [LARGE SCALE GENOMIC DNA]</scope>
    <source>
        <strain evidence="12">NK-2021</strain>
    </source>
</reference>
<evidence type="ECO:0000313" key="12">
    <source>
        <dbReference type="EMBL" id="KAH0624684.1"/>
    </source>
</evidence>
<keyword evidence="4" id="KW-0796">Tight junction</keyword>
<dbReference type="PRINTS" id="PR01077">
    <property type="entry name" value="CLAUDIN"/>
</dbReference>
<protein>
    <recommendedName>
        <fullName evidence="14">Claudin</fullName>
    </recommendedName>
</protein>
<evidence type="ECO:0000256" key="1">
    <source>
        <dbReference type="ARBA" id="ARBA00004435"/>
    </source>
</evidence>
<evidence type="ECO:0000256" key="5">
    <source>
        <dbReference type="ARBA" id="ARBA00022475"/>
    </source>
</evidence>
<organism evidence="12 13">
    <name type="scientific">Phrynosoma platyrhinos</name>
    <name type="common">Desert horned lizard</name>
    <dbReference type="NCBI Taxonomy" id="52577"/>
    <lineage>
        <taxon>Eukaryota</taxon>
        <taxon>Metazoa</taxon>
        <taxon>Chordata</taxon>
        <taxon>Craniata</taxon>
        <taxon>Vertebrata</taxon>
        <taxon>Euteleostomi</taxon>
        <taxon>Lepidosauria</taxon>
        <taxon>Squamata</taxon>
        <taxon>Bifurcata</taxon>
        <taxon>Unidentata</taxon>
        <taxon>Episquamata</taxon>
        <taxon>Toxicofera</taxon>
        <taxon>Iguania</taxon>
        <taxon>Phrynosomatidae</taxon>
        <taxon>Phrynosomatinae</taxon>
        <taxon>Phrynosoma</taxon>
    </lineage>
</organism>
<feature type="transmembrane region" description="Helical" evidence="11">
    <location>
        <begin position="27"/>
        <end position="49"/>
    </location>
</feature>
<evidence type="ECO:0000256" key="2">
    <source>
        <dbReference type="ARBA" id="ARBA00004651"/>
    </source>
</evidence>
<accession>A0ABQ7T4V0</accession>
<gene>
    <name evidence="12" type="ORF">JD844_032387</name>
</gene>
<feature type="transmembrane region" description="Helical" evidence="11">
    <location>
        <begin position="111"/>
        <end position="131"/>
    </location>
</feature>
<sequence>MDKWLPKALLLRDENSLIATWLNQVSYIHLGGLFLAVVGWILCVISTAADEWRIWVVEGIPGISSDKIWIGIWRACFIVDAQDDEPMRKQCLEFLEQYTNLPKEIFIAQDLMSLASVVQSLAISFMSFALWNVFKNAKQKKVLFTFFTIGGILNLISGIIIFVPLSWNLHSVLTEKGIDFPVPFLLPFLPKKQKVGFAIYVGFFASGFQQLTGFLILGGKWRGSNRVHPLITDDVYPPLNSSTSDTQSCPHCGSSVDLAKLMAEQDDDDDDDDDDTLLQSETSIKETKTLTQ</sequence>
<dbReference type="InterPro" id="IPR004031">
    <property type="entry name" value="PMP22/EMP/MP20/Claudin"/>
</dbReference>
<evidence type="ECO:0000313" key="13">
    <source>
        <dbReference type="Proteomes" id="UP000826234"/>
    </source>
</evidence>
<keyword evidence="13" id="KW-1185">Reference proteome</keyword>
<keyword evidence="7" id="KW-0965">Cell junction</keyword>
<proteinExistence type="inferred from homology"/>
<evidence type="ECO:0000256" key="3">
    <source>
        <dbReference type="ARBA" id="ARBA00008295"/>
    </source>
</evidence>
<keyword evidence="9 11" id="KW-0472">Membrane</keyword>
<dbReference type="PANTHER" id="PTHR12002">
    <property type="entry name" value="CLAUDIN"/>
    <property type="match status" value="1"/>
</dbReference>
<feature type="region of interest" description="Disordered" evidence="10">
    <location>
        <begin position="263"/>
        <end position="292"/>
    </location>
</feature>
<dbReference type="EMBL" id="JAIPUX010001232">
    <property type="protein sequence ID" value="KAH0624684.1"/>
    <property type="molecule type" value="Genomic_DNA"/>
</dbReference>
<keyword evidence="6 11" id="KW-0812">Transmembrane</keyword>
<comment type="subcellular location">
    <subcellularLocation>
        <location evidence="1">Cell junction</location>
        <location evidence="1">Tight junction</location>
    </subcellularLocation>
    <subcellularLocation>
        <location evidence="2">Cell membrane</location>
        <topology evidence="2">Multi-pass membrane protein</topology>
    </subcellularLocation>
</comment>
<dbReference type="Pfam" id="PF13903">
    <property type="entry name" value="Claudin_2"/>
    <property type="match status" value="1"/>
</dbReference>
<keyword evidence="5" id="KW-1003">Cell membrane</keyword>
<feature type="compositionally biased region" description="Acidic residues" evidence="10">
    <location>
        <begin position="264"/>
        <end position="276"/>
    </location>
</feature>
<evidence type="ECO:0000256" key="7">
    <source>
        <dbReference type="ARBA" id="ARBA00022949"/>
    </source>
</evidence>
<evidence type="ECO:0000256" key="8">
    <source>
        <dbReference type="ARBA" id="ARBA00022989"/>
    </source>
</evidence>
<feature type="transmembrane region" description="Helical" evidence="11">
    <location>
        <begin position="197"/>
        <end position="217"/>
    </location>
</feature>
<comment type="caution">
    <text evidence="12">The sequence shown here is derived from an EMBL/GenBank/DDBJ whole genome shotgun (WGS) entry which is preliminary data.</text>
</comment>
<comment type="similarity">
    <text evidence="3">Belongs to the claudin family.</text>
</comment>
<evidence type="ECO:0000256" key="6">
    <source>
        <dbReference type="ARBA" id="ARBA00022692"/>
    </source>
</evidence>
<dbReference type="Gene3D" id="1.20.140.150">
    <property type="match status" value="1"/>
</dbReference>
<evidence type="ECO:0000256" key="4">
    <source>
        <dbReference type="ARBA" id="ARBA00022427"/>
    </source>
</evidence>
<evidence type="ECO:0008006" key="14">
    <source>
        <dbReference type="Google" id="ProtNLM"/>
    </source>
</evidence>
<evidence type="ECO:0000256" key="9">
    <source>
        <dbReference type="ARBA" id="ARBA00023136"/>
    </source>
</evidence>
<feature type="transmembrane region" description="Helical" evidence="11">
    <location>
        <begin position="143"/>
        <end position="167"/>
    </location>
</feature>
<keyword evidence="8 11" id="KW-1133">Transmembrane helix</keyword>
<feature type="compositionally biased region" description="Basic and acidic residues" evidence="10">
    <location>
        <begin position="283"/>
        <end position="292"/>
    </location>
</feature>
<dbReference type="Proteomes" id="UP000826234">
    <property type="component" value="Unassembled WGS sequence"/>
</dbReference>
<name>A0ABQ7T4V0_PHRPL</name>